<gene>
    <name evidence="1" type="ORF">GH811_19220</name>
</gene>
<keyword evidence="2" id="KW-1185">Reference proteome</keyword>
<name>A0ABR6Z2M9_9FIRM</name>
<reference evidence="1 2" key="1">
    <citation type="journal article" date="2020" name="mSystems">
        <title>Defining Genomic and Predicted Metabolic Features of the Acetobacterium Genus.</title>
        <authorList>
            <person name="Ross D.E."/>
            <person name="Marshall C.W."/>
            <person name="Gulliver D."/>
            <person name="May H.D."/>
            <person name="Norman R.S."/>
        </authorList>
    </citation>
    <scope>NUCLEOTIDE SEQUENCE [LARGE SCALE GENOMIC DNA]</scope>
    <source>
        <strain evidence="1 2">DSM 4132</strain>
    </source>
</reference>
<comment type="caution">
    <text evidence="1">The sequence shown here is derived from an EMBL/GenBank/DDBJ whole genome shotgun (WGS) entry which is preliminary data.</text>
</comment>
<evidence type="ECO:0000313" key="2">
    <source>
        <dbReference type="Proteomes" id="UP000622405"/>
    </source>
</evidence>
<sequence>MEVENGVAFIKKAFEKEDEDKMWARYLVDYRNMTEDNFMTFNQYKEMLTTPPPPMKLLYMAKRETEIRVEQIINLTLVKGGE</sequence>
<dbReference type="EMBL" id="WJBE01000061">
    <property type="protein sequence ID" value="MBC3901720.1"/>
    <property type="molecule type" value="Genomic_DNA"/>
</dbReference>
<accession>A0ABR6Z2M9</accession>
<proteinExistence type="predicted"/>
<evidence type="ECO:0000313" key="1">
    <source>
        <dbReference type="EMBL" id="MBC3901720.1"/>
    </source>
</evidence>
<organism evidence="1 2">
    <name type="scientific">Acetobacterium malicum</name>
    <dbReference type="NCBI Taxonomy" id="52692"/>
    <lineage>
        <taxon>Bacteria</taxon>
        <taxon>Bacillati</taxon>
        <taxon>Bacillota</taxon>
        <taxon>Clostridia</taxon>
        <taxon>Eubacteriales</taxon>
        <taxon>Eubacteriaceae</taxon>
        <taxon>Acetobacterium</taxon>
    </lineage>
</organism>
<protein>
    <submittedName>
        <fullName evidence="1">Uncharacterized protein</fullName>
    </submittedName>
</protein>
<dbReference type="Proteomes" id="UP000622405">
    <property type="component" value="Unassembled WGS sequence"/>
</dbReference>